<dbReference type="Proteomes" id="UP000008367">
    <property type="component" value="Unassembled WGS sequence"/>
</dbReference>
<evidence type="ECO:0000313" key="2">
    <source>
        <dbReference type="Proteomes" id="UP000008367"/>
    </source>
</evidence>
<evidence type="ECO:0000313" key="1">
    <source>
        <dbReference type="EMBL" id="EKM29043.1"/>
    </source>
</evidence>
<reference evidence="1 2" key="1">
    <citation type="submission" date="2012-10" db="EMBL/GenBank/DDBJ databases">
        <title>Genome sequence of Vibrio Cholerae HENC-02.</title>
        <authorList>
            <person name="Eppinger M."/>
            <person name="Hasan N.A."/>
            <person name="Sengamalay N."/>
            <person name="Hine E."/>
            <person name="Su Q."/>
            <person name="Daugherty S.C."/>
            <person name="Young S."/>
            <person name="Sadzewicz L."/>
            <person name="Tallon L."/>
            <person name="Cebula T.A."/>
            <person name="Ravel J."/>
            <person name="Colwell R.R."/>
        </authorList>
    </citation>
    <scope>NUCLEOTIDE SEQUENCE [LARGE SCALE GENOMIC DNA]</scope>
    <source>
        <strain evidence="1 2">HENC-02</strain>
    </source>
</reference>
<organism evidence="1 2">
    <name type="scientific">Vibrio harveyi</name>
    <name type="common">Beneckea harveyi</name>
    <dbReference type="NCBI Taxonomy" id="669"/>
    <lineage>
        <taxon>Bacteria</taxon>
        <taxon>Pseudomonadati</taxon>
        <taxon>Pseudomonadota</taxon>
        <taxon>Gammaproteobacteria</taxon>
        <taxon>Vibrionales</taxon>
        <taxon>Vibrionaceae</taxon>
        <taxon>Vibrio</taxon>
    </lineage>
</organism>
<proteinExistence type="predicted"/>
<dbReference type="EMBL" id="AJSR01002263">
    <property type="protein sequence ID" value="EKM29043.1"/>
    <property type="molecule type" value="Genomic_DNA"/>
</dbReference>
<protein>
    <submittedName>
        <fullName evidence="1">Uncharacterized protein</fullName>
    </submittedName>
</protein>
<accession>A0A454CRM4</accession>
<comment type="caution">
    <text evidence="1">The sequence shown here is derived from an EMBL/GenBank/DDBJ whole genome shotgun (WGS) entry which is preliminary data.</text>
</comment>
<gene>
    <name evidence="1" type="ORF">VCHENC02_5111A</name>
</gene>
<sequence>MLVSSGELLSSFNC</sequence>
<feature type="non-terminal residue" evidence="1">
    <location>
        <position position="14"/>
    </location>
</feature>
<name>A0A454CRM4_VIBHA</name>